<dbReference type="Proteomes" id="UP000006512">
    <property type="component" value="Unassembled WGS sequence"/>
</dbReference>
<protein>
    <submittedName>
        <fullName evidence="2">Uncharacterized protein</fullName>
    </submittedName>
</protein>
<dbReference type="HOGENOM" id="CLU_2021957_0_0_5"/>
<organism evidence="2 3">
    <name type="scientific">Asticcacaulis biprosthecium C19</name>
    <dbReference type="NCBI Taxonomy" id="715226"/>
    <lineage>
        <taxon>Bacteria</taxon>
        <taxon>Pseudomonadati</taxon>
        <taxon>Pseudomonadota</taxon>
        <taxon>Alphaproteobacteria</taxon>
        <taxon>Caulobacterales</taxon>
        <taxon>Caulobacteraceae</taxon>
        <taxon>Asticcacaulis</taxon>
    </lineage>
</organism>
<dbReference type="OrthoDB" id="9912906at2"/>
<gene>
    <name evidence="2" type="ORF">ABI_10140</name>
</gene>
<keyword evidence="1" id="KW-0732">Signal</keyword>
<accession>F4QH40</accession>
<feature type="signal peptide" evidence="1">
    <location>
        <begin position="1"/>
        <end position="17"/>
    </location>
</feature>
<name>F4QH40_9CAUL</name>
<keyword evidence="3" id="KW-1185">Reference proteome</keyword>
<reference evidence="3" key="1">
    <citation type="submission" date="2011-03" db="EMBL/GenBank/DDBJ databases">
        <title>Draft genome sequence of Brevundimonas diminuta.</title>
        <authorList>
            <person name="Brown P.J.B."/>
            <person name="Buechlein A."/>
            <person name="Hemmerich C."/>
            <person name="Brun Y.V."/>
        </authorList>
    </citation>
    <scope>NUCLEOTIDE SEQUENCE [LARGE SCALE GENOMIC DNA]</scope>
    <source>
        <strain evidence="3">C19</strain>
    </source>
</reference>
<evidence type="ECO:0000313" key="3">
    <source>
        <dbReference type="Proteomes" id="UP000006512"/>
    </source>
</evidence>
<evidence type="ECO:0000313" key="2">
    <source>
        <dbReference type="EMBL" id="EGF92577.1"/>
    </source>
</evidence>
<sequence length="122" mass="13040">MRYLAPLALVFSLFATAAIANEQSDLEEQTLSHLQASNAALDAASTAIDSGNVQGSCPHLRTASGELDAAYDTLGRYRQVVLSDTALTTSERDTQVGELTELQSQIQQQSDDIDALVAQHCT</sequence>
<dbReference type="RefSeq" id="WP_006271756.1">
    <property type="nucleotide sequence ID" value="NZ_GL883077.1"/>
</dbReference>
<dbReference type="AlphaFoldDB" id="F4QH40"/>
<evidence type="ECO:0000256" key="1">
    <source>
        <dbReference type="SAM" id="SignalP"/>
    </source>
</evidence>
<dbReference type="EMBL" id="GL883077">
    <property type="protein sequence ID" value="EGF92577.1"/>
    <property type="molecule type" value="Genomic_DNA"/>
</dbReference>
<feature type="chain" id="PRO_5003314080" evidence="1">
    <location>
        <begin position="18"/>
        <end position="122"/>
    </location>
</feature>
<proteinExistence type="predicted"/>